<proteinExistence type="inferred from homology"/>
<reference evidence="5" key="2">
    <citation type="submission" date="2017-06" db="EMBL/GenBank/DDBJ databases">
        <title>WGS assembly of Brachypodium distachyon.</title>
        <authorList>
            <consortium name="The International Brachypodium Initiative"/>
            <person name="Lucas S."/>
            <person name="Harmon-Smith M."/>
            <person name="Lail K."/>
            <person name="Tice H."/>
            <person name="Grimwood J."/>
            <person name="Bruce D."/>
            <person name="Barry K."/>
            <person name="Shu S."/>
            <person name="Lindquist E."/>
            <person name="Wang M."/>
            <person name="Pitluck S."/>
            <person name="Vogel J.P."/>
            <person name="Garvin D.F."/>
            <person name="Mockler T.C."/>
            <person name="Schmutz J."/>
            <person name="Rokhsar D."/>
            <person name="Bevan M.W."/>
        </authorList>
    </citation>
    <scope>NUCLEOTIDE SEQUENCE</scope>
    <source>
        <strain evidence="5">Bd21</strain>
    </source>
</reference>
<evidence type="ECO:0000256" key="2">
    <source>
        <dbReference type="ARBA" id="ARBA00023054"/>
    </source>
</evidence>
<dbReference type="OrthoDB" id="685331at2759"/>
<keyword evidence="2 3" id="KW-0175">Coiled coil</keyword>
<accession>A0A2K2D913</accession>
<dbReference type="GO" id="GO:0005829">
    <property type="term" value="C:cytosol"/>
    <property type="evidence" value="ECO:0000318"/>
    <property type="project" value="GO_Central"/>
</dbReference>
<dbReference type="Proteomes" id="UP000008810">
    <property type="component" value="Chromosome 2"/>
</dbReference>
<evidence type="ECO:0000313" key="7">
    <source>
        <dbReference type="Proteomes" id="UP000008810"/>
    </source>
</evidence>
<sequence length="631" mass="70164">MQNTYLTWRARKLQECFRGKMEHDSGGGWSESVGDGLSIFVQSIDVRRPVAGKGRRRAAAQRIQNLSSGMEEVAISGKDRLHRRPEKENLRAVLAEPEVAKKADIVAEKLERQVEGKSRQELLGTRARSSRRRKGGVVFVADVDAPGAGIAQPRESGTGMTYAEVMQELDRVKRELAELQREVKAAREAKLAHAERDLASASTSSTETMMSSGSFVIAAAKEAHVDVAKETEELEEPSRWTVLQTMGLRRDMTMTRSRTSVSSELEAWLSAASSDEELRHHDGDDKLEVDVVPTRRHEVRDDSSPWTLQAAAEAELDMARTELESFKGEESLVLRSTERANRETARVAEEIGRIEEQEKKAGAQVQQLNARLVEARSRLAVVRAADKMADEMLSDLKAELQKLDEETEAAAKEKALTEEENRCAIDNAESVESEIAAAEQRIKVAVRELEAVRVSEAMETGKLKAVVESVMLSRLSGASLSSGNVTIPRFEYEYLTSRVEVVRVVADKKVAAAEAWVEARQAGEKEMIMRAEAIERELGEAESFAEAVDEENTAEVQQIRPRRGPHSSKRPMRENGTPVVTPRRKRAMPVSPVPRNLRTSSSKTIHVKDKKIRVLIPNYLKLISGKCTGRN</sequence>
<dbReference type="GeneID" id="100823752"/>
<organism evidence="5">
    <name type="scientific">Brachypodium distachyon</name>
    <name type="common">Purple false brome</name>
    <name type="synonym">Trachynia distachya</name>
    <dbReference type="NCBI Taxonomy" id="15368"/>
    <lineage>
        <taxon>Eukaryota</taxon>
        <taxon>Viridiplantae</taxon>
        <taxon>Streptophyta</taxon>
        <taxon>Embryophyta</taxon>
        <taxon>Tracheophyta</taxon>
        <taxon>Spermatophyta</taxon>
        <taxon>Magnoliopsida</taxon>
        <taxon>Liliopsida</taxon>
        <taxon>Poales</taxon>
        <taxon>Poaceae</taxon>
        <taxon>BOP clade</taxon>
        <taxon>Pooideae</taxon>
        <taxon>Stipodae</taxon>
        <taxon>Brachypodieae</taxon>
        <taxon>Brachypodium</taxon>
    </lineage>
</organism>
<dbReference type="AlphaFoldDB" id="A0A2K2D913"/>
<feature type="coiled-coil region" evidence="3">
    <location>
        <begin position="162"/>
        <end position="196"/>
    </location>
</feature>
<protein>
    <submittedName>
        <fullName evidence="5 6">Uncharacterized protein</fullName>
    </submittedName>
</protein>
<feature type="coiled-coil region" evidence="3">
    <location>
        <begin position="309"/>
        <end position="455"/>
    </location>
</feature>
<evidence type="ECO:0000313" key="5">
    <source>
        <dbReference type="EMBL" id="PNT70774.1"/>
    </source>
</evidence>
<feature type="compositionally biased region" description="Basic residues" evidence="4">
    <location>
        <begin position="560"/>
        <end position="570"/>
    </location>
</feature>
<evidence type="ECO:0000256" key="1">
    <source>
        <dbReference type="ARBA" id="ARBA00005485"/>
    </source>
</evidence>
<comment type="similarity">
    <text evidence="1">Belongs to the WEB family.</text>
</comment>
<dbReference type="PANTHER" id="PTHR32054:SF76">
    <property type="entry name" value="OS05G0550100 PROTEIN"/>
    <property type="match status" value="1"/>
</dbReference>
<name>A0A2K2D913_BRADI</name>
<evidence type="ECO:0000256" key="3">
    <source>
        <dbReference type="SAM" id="Coils"/>
    </source>
</evidence>
<dbReference type="EnsemblPlants" id="PNT70774">
    <property type="protein sequence ID" value="PNT70774"/>
    <property type="gene ID" value="BRADI_2g17580v3"/>
</dbReference>
<dbReference type="GO" id="GO:0009903">
    <property type="term" value="P:chloroplast avoidance movement"/>
    <property type="evidence" value="ECO:0000318"/>
    <property type="project" value="GO_Central"/>
</dbReference>
<dbReference type="RefSeq" id="XP_024314522.1">
    <property type="nucleotide sequence ID" value="XM_024458754.1"/>
</dbReference>
<dbReference type="PANTHER" id="PTHR32054">
    <property type="entry name" value="HEAVY CHAIN, PUTATIVE, EXPRESSED-RELATED-RELATED"/>
    <property type="match status" value="1"/>
</dbReference>
<reference evidence="6" key="3">
    <citation type="submission" date="2018-08" db="UniProtKB">
        <authorList>
            <consortium name="EnsemblPlants"/>
        </authorList>
    </citation>
    <scope>IDENTIFICATION</scope>
    <source>
        <strain evidence="6">cv. Bd21</strain>
    </source>
</reference>
<reference evidence="5 6" key="1">
    <citation type="journal article" date="2010" name="Nature">
        <title>Genome sequencing and analysis of the model grass Brachypodium distachyon.</title>
        <authorList>
            <consortium name="International Brachypodium Initiative"/>
        </authorList>
    </citation>
    <scope>NUCLEOTIDE SEQUENCE [LARGE SCALE GENOMIC DNA]</scope>
    <source>
        <strain evidence="5 6">Bd21</strain>
    </source>
</reference>
<dbReference type="KEGG" id="bdi:100823752"/>
<dbReference type="GO" id="GO:0009904">
    <property type="term" value="P:chloroplast accumulation movement"/>
    <property type="evidence" value="ECO:0000318"/>
    <property type="project" value="GO_Central"/>
</dbReference>
<evidence type="ECO:0000313" key="6">
    <source>
        <dbReference type="EnsemblPlants" id="PNT70774"/>
    </source>
</evidence>
<keyword evidence="7" id="KW-1185">Reference proteome</keyword>
<dbReference type="Gramene" id="PNT70774">
    <property type="protein sequence ID" value="PNT70774"/>
    <property type="gene ID" value="BRADI_2g17580v3"/>
</dbReference>
<evidence type="ECO:0000256" key="4">
    <source>
        <dbReference type="SAM" id="MobiDB-lite"/>
    </source>
</evidence>
<dbReference type="STRING" id="15368.A0A2K2D913"/>
<gene>
    <name evidence="6" type="primary">LOC100823752</name>
    <name evidence="5" type="ORF">BRADI_2g17580v3</name>
</gene>
<feature type="region of interest" description="Disordered" evidence="4">
    <location>
        <begin position="547"/>
        <end position="580"/>
    </location>
</feature>
<dbReference type="EMBL" id="CM000881">
    <property type="protein sequence ID" value="PNT70774.1"/>
    <property type="molecule type" value="Genomic_DNA"/>
</dbReference>